<reference evidence="10" key="1">
    <citation type="submission" date="2021-08" db="EMBL/GenBank/DDBJ databases">
        <title>WGS assembly of Ceratopteris richardii.</title>
        <authorList>
            <person name="Marchant D.B."/>
            <person name="Chen G."/>
            <person name="Jenkins J."/>
            <person name="Shu S."/>
            <person name="Leebens-Mack J."/>
            <person name="Grimwood J."/>
            <person name="Schmutz J."/>
            <person name="Soltis P."/>
            <person name="Soltis D."/>
            <person name="Chen Z.-H."/>
        </authorList>
    </citation>
    <scope>NUCLEOTIDE SEQUENCE</scope>
    <source>
        <strain evidence="10">Whitten #5841</strain>
        <tissue evidence="10">Leaf</tissue>
    </source>
</reference>
<evidence type="ECO:0000256" key="4">
    <source>
        <dbReference type="ARBA" id="ARBA00022723"/>
    </source>
</evidence>
<dbReference type="Gene3D" id="3.10.180.10">
    <property type="entry name" value="2,3-Dihydroxybiphenyl 1,2-Dioxygenase, domain 1"/>
    <property type="match status" value="2"/>
</dbReference>
<keyword evidence="11" id="KW-1185">Reference proteome</keyword>
<evidence type="ECO:0000256" key="2">
    <source>
        <dbReference type="ARBA" id="ARBA00010363"/>
    </source>
</evidence>
<evidence type="ECO:0000256" key="8">
    <source>
        <dbReference type="ARBA" id="ARBA00048273"/>
    </source>
</evidence>
<dbReference type="OMA" id="PLCHEYH"/>
<keyword evidence="5" id="KW-0677">Repeat</keyword>
<dbReference type="Pfam" id="PF00903">
    <property type="entry name" value="Glyoxalase"/>
    <property type="match status" value="2"/>
</dbReference>
<dbReference type="OrthoDB" id="16820at2759"/>
<dbReference type="PANTHER" id="PTHR46036:SF5">
    <property type="entry name" value="LACTOYLGLUTATHIONE LYASE"/>
    <property type="match status" value="1"/>
</dbReference>
<evidence type="ECO:0000256" key="7">
    <source>
        <dbReference type="ARBA" id="ARBA00030537"/>
    </source>
</evidence>
<dbReference type="GO" id="GO:0005737">
    <property type="term" value="C:cytoplasm"/>
    <property type="evidence" value="ECO:0007669"/>
    <property type="project" value="TreeGrafter"/>
</dbReference>
<comment type="similarity">
    <text evidence="2">Belongs to the glyoxalase I family.</text>
</comment>
<dbReference type="PROSITE" id="PS00934">
    <property type="entry name" value="GLYOXALASE_I_1"/>
    <property type="match status" value="1"/>
</dbReference>
<feature type="domain" description="VOC" evidence="9">
    <location>
        <begin position="60"/>
        <end position="184"/>
    </location>
</feature>
<dbReference type="Proteomes" id="UP000825935">
    <property type="component" value="Chromosome 11"/>
</dbReference>
<dbReference type="GO" id="GO:0019243">
    <property type="term" value="P:methylglyoxal catabolic process to D-lactate via S-lactoyl-glutathione"/>
    <property type="evidence" value="ECO:0007669"/>
    <property type="project" value="TreeGrafter"/>
</dbReference>
<evidence type="ECO:0000256" key="6">
    <source>
        <dbReference type="ARBA" id="ARBA00023239"/>
    </source>
</evidence>
<evidence type="ECO:0000313" key="11">
    <source>
        <dbReference type="Proteomes" id="UP000825935"/>
    </source>
</evidence>
<organism evidence="10 11">
    <name type="scientific">Ceratopteris richardii</name>
    <name type="common">Triangle waterfern</name>
    <dbReference type="NCBI Taxonomy" id="49495"/>
    <lineage>
        <taxon>Eukaryota</taxon>
        <taxon>Viridiplantae</taxon>
        <taxon>Streptophyta</taxon>
        <taxon>Embryophyta</taxon>
        <taxon>Tracheophyta</taxon>
        <taxon>Polypodiopsida</taxon>
        <taxon>Polypodiidae</taxon>
        <taxon>Polypodiales</taxon>
        <taxon>Pteridineae</taxon>
        <taxon>Pteridaceae</taxon>
        <taxon>Parkerioideae</taxon>
        <taxon>Ceratopteris</taxon>
    </lineage>
</organism>
<dbReference type="EMBL" id="CM035416">
    <property type="protein sequence ID" value="KAH7425417.1"/>
    <property type="molecule type" value="Genomic_DNA"/>
</dbReference>
<dbReference type="GO" id="GO:0004462">
    <property type="term" value="F:lactoylglutathione lyase activity"/>
    <property type="evidence" value="ECO:0007669"/>
    <property type="project" value="UniProtKB-EC"/>
</dbReference>
<evidence type="ECO:0000256" key="5">
    <source>
        <dbReference type="ARBA" id="ARBA00022737"/>
    </source>
</evidence>
<evidence type="ECO:0000256" key="3">
    <source>
        <dbReference type="ARBA" id="ARBA00012081"/>
    </source>
</evidence>
<dbReference type="FunFam" id="3.10.180.10:FF:000004">
    <property type="entry name" value="Lactoylglutathione lyase"/>
    <property type="match status" value="1"/>
</dbReference>
<comment type="pathway">
    <text evidence="1">Secondary metabolite metabolism; methylglyoxal degradation; (R)-lactate from methylglyoxal: step 1/2.</text>
</comment>
<dbReference type="SUPFAM" id="SSF54593">
    <property type="entry name" value="Glyoxalase/Bleomycin resistance protein/Dihydroxybiphenyl dioxygenase"/>
    <property type="match status" value="2"/>
</dbReference>
<keyword evidence="4" id="KW-0479">Metal-binding</keyword>
<dbReference type="InterPro" id="IPR004360">
    <property type="entry name" value="Glyas_Fos-R_dOase_dom"/>
</dbReference>
<dbReference type="GO" id="GO:0046872">
    <property type="term" value="F:metal ion binding"/>
    <property type="evidence" value="ECO:0007669"/>
    <property type="project" value="UniProtKB-KW"/>
</dbReference>
<comment type="caution">
    <text evidence="10">The sequence shown here is derived from an EMBL/GenBank/DDBJ whole genome shotgun (WGS) entry which is preliminary data.</text>
</comment>
<feature type="domain" description="VOC" evidence="9">
    <location>
        <begin position="1"/>
        <end position="54"/>
    </location>
</feature>
<evidence type="ECO:0000259" key="9">
    <source>
        <dbReference type="PROSITE" id="PS51819"/>
    </source>
</evidence>
<dbReference type="InterPro" id="IPR018146">
    <property type="entry name" value="Glyoxalase_1_CS"/>
</dbReference>
<dbReference type="PANTHER" id="PTHR46036">
    <property type="entry name" value="LACTOYLGLUTATHIONE LYASE"/>
    <property type="match status" value="1"/>
</dbReference>
<evidence type="ECO:0000256" key="1">
    <source>
        <dbReference type="ARBA" id="ARBA00005008"/>
    </source>
</evidence>
<dbReference type="AlphaFoldDB" id="A0A8T2TPW3"/>
<gene>
    <name evidence="10" type="ORF">KP509_11G053000</name>
</gene>
<keyword evidence="6" id="KW-0456">Lyase</keyword>
<name>A0A8T2TPW3_CERRI</name>
<accession>A0A8T2TPW3</accession>
<dbReference type="InterPro" id="IPR029068">
    <property type="entry name" value="Glyas_Bleomycin-R_OHBP_Dase"/>
</dbReference>
<evidence type="ECO:0000313" key="10">
    <source>
        <dbReference type="EMBL" id="KAH7425417.1"/>
    </source>
</evidence>
<proteinExistence type="inferred from homology"/>
<dbReference type="InterPro" id="IPR037523">
    <property type="entry name" value="VOC_core"/>
</dbReference>
<dbReference type="EC" id="4.4.1.5" evidence="3"/>
<dbReference type="PROSITE" id="PS51819">
    <property type="entry name" value="VOC"/>
    <property type="match status" value="2"/>
</dbReference>
<sequence length="192" mass="21411">MDVNVFLYQVYKTVDLIKAKGGKVTKEPGPVKESSTVIAFVEDPDGYKFELIQSGPILEPLCQVMLRVGDLERSINFYEKAFGMQLLRTHDNPESKYTIAMLSYGPEEKSTVIELTHNYGVTKYEKGNGYAQVAIGTDDVYKTAEVIHEAGGKITREPGPLPGINTKIVACVDPDGWKTVFVDNKDFLRELE</sequence>
<comment type="catalytic activity">
    <reaction evidence="8">
        <text>(R)-S-lactoylglutathione = methylglyoxal + glutathione</text>
        <dbReference type="Rhea" id="RHEA:19069"/>
        <dbReference type="ChEBI" id="CHEBI:17158"/>
        <dbReference type="ChEBI" id="CHEBI:57474"/>
        <dbReference type="ChEBI" id="CHEBI:57925"/>
        <dbReference type="EC" id="4.4.1.5"/>
    </reaction>
</comment>
<protein>
    <recommendedName>
        <fullName evidence="3">lactoylglutathione lyase</fullName>
        <ecNumber evidence="3">4.4.1.5</ecNumber>
    </recommendedName>
    <alternativeName>
        <fullName evidence="7">Glyoxalase I</fullName>
    </alternativeName>
</protein>